<evidence type="ECO:0008006" key="5">
    <source>
        <dbReference type="Google" id="ProtNLM"/>
    </source>
</evidence>
<reference evidence="3 4" key="1">
    <citation type="submission" date="2024-04" db="EMBL/GenBank/DDBJ databases">
        <title>Phyllosticta paracitricarpa is synonymous to the EU quarantine fungus P. citricarpa based on phylogenomic analyses.</title>
        <authorList>
            <consortium name="Lawrence Berkeley National Laboratory"/>
            <person name="Van Ingen-Buijs V.A."/>
            <person name="Van Westerhoven A.C."/>
            <person name="Haridas S."/>
            <person name="Skiadas P."/>
            <person name="Martin F."/>
            <person name="Groenewald J.Z."/>
            <person name="Crous P.W."/>
            <person name="Seidl M.F."/>
        </authorList>
    </citation>
    <scope>NUCLEOTIDE SEQUENCE [LARGE SCALE GENOMIC DNA]</scope>
    <source>
        <strain evidence="3 4">CBS 123371</strain>
    </source>
</reference>
<evidence type="ECO:0000256" key="2">
    <source>
        <dbReference type="SAM" id="SignalP"/>
    </source>
</evidence>
<evidence type="ECO:0000313" key="4">
    <source>
        <dbReference type="Proteomes" id="UP001363622"/>
    </source>
</evidence>
<keyword evidence="2" id="KW-0732">Signal</keyword>
<feature type="region of interest" description="Disordered" evidence="1">
    <location>
        <begin position="75"/>
        <end position="107"/>
    </location>
</feature>
<dbReference type="EMBL" id="JBBPHU010000009">
    <property type="protein sequence ID" value="KAK7513693.1"/>
    <property type="molecule type" value="Genomic_DNA"/>
</dbReference>
<evidence type="ECO:0000313" key="3">
    <source>
        <dbReference type="EMBL" id="KAK7513693.1"/>
    </source>
</evidence>
<feature type="chain" id="PRO_5045358159" description="Secreted protein" evidence="2">
    <location>
        <begin position="21"/>
        <end position="131"/>
    </location>
</feature>
<comment type="caution">
    <text evidence="3">The sequence shown here is derived from an EMBL/GenBank/DDBJ whole genome shotgun (WGS) entry which is preliminary data.</text>
</comment>
<evidence type="ECO:0000256" key="1">
    <source>
        <dbReference type="SAM" id="MobiDB-lite"/>
    </source>
</evidence>
<name>A0ABR1KF71_9PEZI</name>
<dbReference type="Proteomes" id="UP001363622">
    <property type="component" value="Unassembled WGS sequence"/>
</dbReference>
<sequence>MLWWWWWWWWLACVIPSRQGGDARRDEGTRGQTTVRKRGRACLGTYLLYVPCPHSSSSGGGGGAPRAWVRGCARAPAPAPSRTKRQNFGTGGFRRRATVRPVHPGGNRGVVEALGWGGSWRCASTARQALG</sequence>
<gene>
    <name evidence="3" type="ORF">IWZ03DRAFT_238501</name>
</gene>
<proteinExistence type="predicted"/>
<protein>
    <recommendedName>
        <fullName evidence="5">Secreted protein</fullName>
    </recommendedName>
</protein>
<accession>A0ABR1KF71</accession>
<organism evidence="3 4">
    <name type="scientific">Phyllosticta citriasiana</name>
    <dbReference type="NCBI Taxonomy" id="595635"/>
    <lineage>
        <taxon>Eukaryota</taxon>
        <taxon>Fungi</taxon>
        <taxon>Dikarya</taxon>
        <taxon>Ascomycota</taxon>
        <taxon>Pezizomycotina</taxon>
        <taxon>Dothideomycetes</taxon>
        <taxon>Dothideomycetes incertae sedis</taxon>
        <taxon>Botryosphaeriales</taxon>
        <taxon>Phyllostictaceae</taxon>
        <taxon>Phyllosticta</taxon>
    </lineage>
</organism>
<keyword evidence="4" id="KW-1185">Reference proteome</keyword>
<feature type="signal peptide" evidence="2">
    <location>
        <begin position="1"/>
        <end position="20"/>
    </location>
</feature>